<dbReference type="Pfam" id="PF13404">
    <property type="entry name" value="HTH_AsnC-type"/>
    <property type="match status" value="1"/>
</dbReference>
<dbReference type="InterPro" id="IPR000485">
    <property type="entry name" value="AsnC-type_HTH_dom"/>
</dbReference>
<evidence type="ECO:0000256" key="4">
    <source>
        <dbReference type="SAM" id="SignalP"/>
    </source>
</evidence>
<feature type="domain" description="HTH asnC-type" evidence="6">
    <location>
        <begin position="25"/>
        <end position="64"/>
    </location>
</feature>
<dbReference type="Gene3D" id="3.30.70.920">
    <property type="match status" value="1"/>
</dbReference>
<dbReference type="AlphaFoldDB" id="A0A4R8RX27"/>
<gene>
    <name evidence="7" type="ORF">DE4585_04572</name>
</gene>
<evidence type="ECO:0000256" key="2">
    <source>
        <dbReference type="ARBA" id="ARBA00023125"/>
    </source>
</evidence>
<dbReference type="SUPFAM" id="SSF54909">
    <property type="entry name" value="Dimeric alpha+beta barrel"/>
    <property type="match status" value="1"/>
</dbReference>
<keyword evidence="4" id="KW-0732">Signal</keyword>
<dbReference type="SMART" id="SM00344">
    <property type="entry name" value="HTH_ASNC"/>
    <property type="match status" value="1"/>
</dbReference>
<sequence length="178" mass="19510" precursor="true">MRATLRILPMFVTSFCAILRAMTTLDATDAKLLLALTQTPRASGVELAHRLNLSRNTVQARLTRWDQHEALAGIDHQIVPRAMGYPMTAYVTARIDQHQLRAIGAALADVPEVVQVHGLAGADDLMIKVVAVDSDDLYRIAGNILDIPGITRTSIAIAMHELVAFRMTPLLRRLAGHD</sequence>
<dbReference type="InterPro" id="IPR036388">
    <property type="entry name" value="WH-like_DNA-bd_sf"/>
</dbReference>
<dbReference type="Pfam" id="PF01037">
    <property type="entry name" value="AsnC_trans_reg"/>
    <property type="match status" value="1"/>
</dbReference>
<keyword evidence="3" id="KW-0804">Transcription</keyword>
<organism evidence="7 8">
    <name type="scientific">Mycobacteroides salmoniphilum</name>
    <dbReference type="NCBI Taxonomy" id="404941"/>
    <lineage>
        <taxon>Bacteria</taxon>
        <taxon>Bacillati</taxon>
        <taxon>Actinomycetota</taxon>
        <taxon>Actinomycetes</taxon>
        <taxon>Mycobacteriales</taxon>
        <taxon>Mycobacteriaceae</taxon>
        <taxon>Mycobacteroides</taxon>
    </lineage>
</organism>
<dbReference type="PANTHER" id="PTHR30154">
    <property type="entry name" value="LEUCINE-RESPONSIVE REGULATORY PROTEIN"/>
    <property type="match status" value="1"/>
</dbReference>
<dbReference type="InterPro" id="IPR019887">
    <property type="entry name" value="Tscrpt_reg_AsnC/Lrp_C"/>
</dbReference>
<keyword evidence="1" id="KW-0805">Transcription regulation</keyword>
<protein>
    <submittedName>
        <fullName evidence="7">DNA-binding transcriptional regulator AsnC</fullName>
    </submittedName>
</protein>
<dbReference type="InterPro" id="IPR036390">
    <property type="entry name" value="WH_DNA-bd_sf"/>
</dbReference>
<dbReference type="GO" id="GO:0043565">
    <property type="term" value="F:sequence-specific DNA binding"/>
    <property type="evidence" value="ECO:0007669"/>
    <property type="project" value="InterPro"/>
</dbReference>
<evidence type="ECO:0000313" key="8">
    <source>
        <dbReference type="Proteomes" id="UP000295117"/>
    </source>
</evidence>
<name>A0A4R8RX27_9MYCO</name>
<dbReference type="GO" id="GO:0043200">
    <property type="term" value="P:response to amino acid"/>
    <property type="evidence" value="ECO:0007669"/>
    <property type="project" value="TreeGrafter"/>
</dbReference>
<dbReference type="InterPro" id="IPR019888">
    <property type="entry name" value="Tscrpt_reg_AsnC-like"/>
</dbReference>
<dbReference type="Proteomes" id="UP000295117">
    <property type="component" value="Unassembled WGS sequence"/>
</dbReference>
<dbReference type="EMBL" id="PECH01000009">
    <property type="protein sequence ID" value="TDZ78735.1"/>
    <property type="molecule type" value="Genomic_DNA"/>
</dbReference>
<evidence type="ECO:0000313" key="7">
    <source>
        <dbReference type="EMBL" id="TDZ78735.1"/>
    </source>
</evidence>
<dbReference type="Gene3D" id="1.10.10.10">
    <property type="entry name" value="Winged helix-like DNA-binding domain superfamily/Winged helix DNA-binding domain"/>
    <property type="match status" value="1"/>
</dbReference>
<keyword evidence="2 7" id="KW-0238">DNA-binding</keyword>
<proteinExistence type="predicted"/>
<evidence type="ECO:0000256" key="1">
    <source>
        <dbReference type="ARBA" id="ARBA00023015"/>
    </source>
</evidence>
<dbReference type="InterPro" id="IPR011008">
    <property type="entry name" value="Dimeric_a/b-barrel"/>
</dbReference>
<evidence type="ECO:0000259" key="6">
    <source>
        <dbReference type="Pfam" id="PF13404"/>
    </source>
</evidence>
<accession>A0A4R8RX27</accession>
<evidence type="ECO:0000259" key="5">
    <source>
        <dbReference type="Pfam" id="PF01037"/>
    </source>
</evidence>
<comment type="caution">
    <text evidence="7">The sequence shown here is derived from an EMBL/GenBank/DDBJ whole genome shotgun (WGS) entry which is preliminary data.</text>
</comment>
<feature type="domain" description="Transcription regulator AsnC/Lrp ligand binding" evidence="5">
    <location>
        <begin position="93"/>
        <end position="160"/>
    </location>
</feature>
<dbReference type="SUPFAM" id="SSF46785">
    <property type="entry name" value="Winged helix' DNA-binding domain"/>
    <property type="match status" value="1"/>
</dbReference>
<feature type="signal peptide" evidence="4">
    <location>
        <begin position="1"/>
        <end position="21"/>
    </location>
</feature>
<dbReference type="PANTHER" id="PTHR30154:SF34">
    <property type="entry name" value="TRANSCRIPTIONAL REGULATOR AZLB"/>
    <property type="match status" value="1"/>
</dbReference>
<dbReference type="GO" id="GO:0005829">
    <property type="term" value="C:cytosol"/>
    <property type="evidence" value="ECO:0007669"/>
    <property type="project" value="TreeGrafter"/>
</dbReference>
<feature type="chain" id="PRO_5038994084" evidence="4">
    <location>
        <begin position="22"/>
        <end position="178"/>
    </location>
</feature>
<reference evidence="7 8" key="1">
    <citation type="journal article" date="2019" name="Sci. Rep.">
        <title>Extended insight into the Mycobacterium chelonae-abscessus complex through whole genome sequencing of Mycobacterium salmoniphilum outbreak and Mycobacterium salmoniphilum-like strains.</title>
        <authorList>
            <person name="Behra P.R.K."/>
            <person name="Das S."/>
            <person name="Pettersson B.M.F."/>
            <person name="Shirreff L."/>
            <person name="DuCote T."/>
            <person name="Jacobsson K.G."/>
            <person name="Ennis D.G."/>
            <person name="Kirsebom L.A."/>
        </authorList>
    </citation>
    <scope>NUCLEOTIDE SEQUENCE [LARGE SCALE GENOMIC DNA]</scope>
    <source>
        <strain evidence="7 8">DE 4585</strain>
    </source>
</reference>
<evidence type="ECO:0000256" key="3">
    <source>
        <dbReference type="ARBA" id="ARBA00023163"/>
    </source>
</evidence>